<dbReference type="EMBL" id="WNYA01000001">
    <property type="protein sequence ID" value="KAG8597697.1"/>
    <property type="molecule type" value="Genomic_DNA"/>
</dbReference>
<protein>
    <submittedName>
        <fullName evidence="1">Uncharacterized protein</fullName>
    </submittedName>
</protein>
<dbReference type="AlphaFoldDB" id="A0AAV7DMJ2"/>
<accession>A0AAV7DMJ2</accession>
<evidence type="ECO:0000313" key="2">
    <source>
        <dbReference type="Proteomes" id="UP000824782"/>
    </source>
</evidence>
<gene>
    <name evidence="1" type="ORF">GDO81_002364</name>
</gene>
<proteinExistence type="predicted"/>
<evidence type="ECO:0000313" key="1">
    <source>
        <dbReference type="EMBL" id="KAG8597697.1"/>
    </source>
</evidence>
<dbReference type="Proteomes" id="UP000824782">
    <property type="component" value="Unassembled WGS sequence"/>
</dbReference>
<keyword evidence="2" id="KW-1185">Reference proteome</keyword>
<sequence length="91" mass="10120">MEAKKAPGRRLRTIDRTQYAESEDLSDVDDMVSVRGFSLEQKLSSNNYRGDYVQSMDGKGSDCCPGTGHRRLHVCCSGDASNFPPRVVHKV</sequence>
<comment type="caution">
    <text evidence="1">The sequence shown here is derived from an EMBL/GenBank/DDBJ whole genome shotgun (WGS) entry which is preliminary data.</text>
</comment>
<reference evidence="1" key="1">
    <citation type="thesis" date="2020" institute="ProQuest LLC" country="789 East Eisenhower Parkway, Ann Arbor, MI, USA">
        <title>Comparative Genomics and Chromosome Evolution.</title>
        <authorList>
            <person name="Mudd A.B."/>
        </authorList>
    </citation>
    <scope>NUCLEOTIDE SEQUENCE</scope>
    <source>
        <strain evidence="1">237g6f4</strain>
        <tissue evidence="1">Blood</tissue>
    </source>
</reference>
<organism evidence="1 2">
    <name type="scientific">Engystomops pustulosus</name>
    <name type="common">Tungara frog</name>
    <name type="synonym">Physalaemus pustulosus</name>
    <dbReference type="NCBI Taxonomy" id="76066"/>
    <lineage>
        <taxon>Eukaryota</taxon>
        <taxon>Metazoa</taxon>
        <taxon>Chordata</taxon>
        <taxon>Craniata</taxon>
        <taxon>Vertebrata</taxon>
        <taxon>Euteleostomi</taxon>
        <taxon>Amphibia</taxon>
        <taxon>Batrachia</taxon>
        <taxon>Anura</taxon>
        <taxon>Neobatrachia</taxon>
        <taxon>Hyloidea</taxon>
        <taxon>Leptodactylidae</taxon>
        <taxon>Leiuperinae</taxon>
        <taxon>Engystomops</taxon>
    </lineage>
</organism>
<name>A0AAV7DMJ2_ENGPU</name>